<dbReference type="InterPro" id="IPR003751">
    <property type="entry name" value="CsrA"/>
</dbReference>
<evidence type="ECO:0000256" key="5">
    <source>
        <dbReference type="HAMAP-Rule" id="MF_00167"/>
    </source>
</evidence>
<dbReference type="GO" id="GO:0006402">
    <property type="term" value="P:mRNA catabolic process"/>
    <property type="evidence" value="ECO:0007669"/>
    <property type="project" value="InterPro"/>
</dbReference>
<dbReference type="HAMAP" id="MF_00167">
    <property type="entry name" value="CsrA"/>
    <property type="match status" value="1"/>
</dbReference>
<evidence type="ECO:0000256" key="2">
    <source>
        <dbReference type="ARBA" id="ARBA00022491"/>
    </source>
</evidence>
<dbReference type="EMBL" id="MFNF01000001">
    <property type="protein sequence ID" value="OGH04965.1"/>
    <property type="molecule type" value="Genomic_DNA"/>
</dbReference>
<dbReference type="AlphaFoldDB" id="A0A1F6H3L6"/>
<evidence type="ECO:0000256" key="4">
    <source>
        <dbReference type="ARBA" id="ARBA00022884"/>
    </source>
</evidence>
<comment type="subunit">
    <text evidence="5">Homodimer; the beta-strands of each monomer intercalate to form a hydrophobic core, while the alpha-helices form wings that extend away from the core.</text>
</comment>
<dbReference type="SUPFAM" id="SSF117130">
    <property type="entry name" value="CsrA-like"/>
    <property type="match status" value="1"/>
</dbReference>
<sequence length="78" mass="9044">MLILTRKLGESITIGDDIKIQVLEIKGKQVRLGIQAPKKYSIHREEIYQRIQEENKLAAQQSPLSLKSISDIWKKKKE</sequence>
<dbReference type="NCBIfam" id="TIGR00202">
    <property type="entry name" value="csrA"/>
    <property type="match status" value="1"/>
</dbReference>
<dbReference type="GO" id="GO:0048027">
    <property type="term" value="F:mRNA 5'-UTR binding"/>
    <property type="evidence" value="ECO:0007669"/>
    <property type="project" value="UniProtKB-UniRule"/>
</dbReference>
<comment type="subcellular location">
    <subcellularLocation>
        <location evidence="5">Cytoplasm</location>
    </subcellularLocation>
</comment>
<proteinExistence type="inferred from homology"/>
<evidence type="ECO:0000256" key="1">
    <source>
        <dbReference type="ARBA" id="ARBA00022490"/>
    </source>
</evidence>
<dbReference type="Pfam" id="PF02599">
    <property type="entry name" value="CsrA"/>
    <property type="match status" value="1"/>
</dbReference>
<dbReference type="Gene3D" id="2.60.40.4380">
    <property type="entry name" value="Translational regulator CsrA"/>
    <property type="match status" value="1"/>
</dbReference>
<dbReference type="GO" id="GO:0005829">
    <property type="term" value="C:cytosol"/>
    <property type="evidence" value="ECO:0007669"/>
    <property type="project" value="TreeGrafter"/>
</dbReference>
<organism evidence="6 7">
    <name type="scientific">Candidatus Lambdaproteobacteria bacterium RIFOXYD2_FULL_56_26</name>
    <dbReference type="NCBI Taxonomy" id="1817773"/>
    <lineage>
        <taxon>Bacteria</taxon>
        <taxon>Pseudomonadati</taxon>
        <taxon>Pseudomonadota</taxon>
        <taxon>Candidatus Lambdaproteobacteria</taxon>
    </lineage>
</organism>
<evidence type="ECO:0000313" key="7">
    <source>
        <dbReference type="Proteomes" id="UP000177583"/>
    </source>
</evidence>
<dbReference type="PANTHER" id="PTHR34984:SF1">
    <property type="entry name" value="CARBON STORAGE REGULATOR"/>
    <property type="match status" value="1"/>
</dbReference>
<reference evidence="6 7" key="1">
    <citation type="journal article" date="2016" name="Nat. Commun.">
        <title>Thousands of microbial genomes shed light on interconnected biogeochemical processes in an aquifer system.</title>
        <authorList>
            <person name="Anantharaman K."/>
            <person name="Brown C.T."/>
            <person name="Hug L.A."/>
            <person name="Sharon I."/>
            <person name="Castelle C.J."/>
            <person name="Probst A.J."/>
            <person name="Thomas B.C."/>
            <person name="Singh A."/>
            <person name="Wilkins M.J."/>
            <person name="Karaoz U."/>
            <person name="Brodie E.L."/>
            <person name="Williams K.H."/>
            <person name="Hubbard S.S."/>
            <person name="Banfield J.F."/>
        </authorList>
    </citation>
    <scope>NUCLEOTIDE SEQUENCE [LARGE SCALE GENOMIC DNA]</scope>
</reference>
<dbReference type="FunFam" id="2.60.40.4380:FF:000002">
    <property type="entry name" value="Translational regulator CsrA"/>
    <property type="match status" value="1"/>
</dbReference>
<keyword evidence="1 5" id="KW-0963">Cytoplasm</keyword>
<protein>
    <recommendedName>
        <fullName evidence="5">Translational regulator CsrA</fullName>
    </recommendedName>
</protein>
<keyword evidence="4 5" id="KW-0694">RNA-binding</keyword>
<keyword evidence="5" id="KW-1005">Bacterial flagellum biogenesis</keyword>
<keyword evidence="2 5" id="KW-0678">Repressor</keyword>
<dbReference type="GO" id="GO:0045947">
    <property type="term" value="P:negative regulation of translational initiation"/>
    <property type="evidence" value="ECO:0007669"/>
    <property type="project" value="UniProtKB-UniRule"/>
</dbReference>
<comment type="similarity">
    <text evidence="5">Belongs to the CsrA/RsmA family.</text>
</comment>
<evidence type="ECO:0000256" key="3">
    <source>
        <dbReference type="ARBA" id="ARBA00022845"/>
    </source>
</evidence>
<dbReference type="GO" id="GO:0006109">
    <property type="term" value="P:regulation of carbohydrate metabolic process"/>
    <property type="evidence" value="ECO:0007669"/>
    <property type="project" value="InterPro"/>
</dbReference>
<keyword evidence="3 5" id="KW-0810">Translation regulation</keyword>
<dbReference type="PANTHER" id="PTHR34984">
    <property type="entry name" value="CARBON STORAGE REGULATOR"/>
    <property type="match status" value="1"/>
</dbReference>
<dbReference type="InterPro" id="IPR036107">
    <property type="entry name" value="CsrA_sf"/>
</dbReference>
<evidence type="ECO:0000313" key="6">
    <source>
        <dbReference type="EMBL" id="OGH04965.1"/>
    </source>
</evidence>
<dbReference type="GO" id="GO:1902208">
    <property type="term" value="P:regulation of bacterial-type flagellum assembly"/>
    <property type="evidence" value="ECO:0007669"/>
    <property type="project" value="UniProtKB-UniRule"/>
</dbReference>
<name>A0A1F6H3L6_9PROT</name>
<comment type="function">
    <text evidence="5">A translational regulator that binds mRNA to regulate translation initiation and/or mRNA stability. Usually binds in the 5'-UTR at or near the Shine-Dalgarno sequence preventing ribosome-binding, thus repressing translation. Its main target seems to be the major flagellin gene, while its function is anatagonized by FliW.</text>
</comment>
<dbReference type="NCBIfam" id="NF002469">
    <property type="entry name" value="PRK01712.1"/>
    <property type="match status" value="1"/>
</dbReference>
<dbReference type="Proteomes" id="UP000177583">
    <property type="component" value="Unassembled WGS sequence"/>
</dbReference>
<comment type="caution">
    <text evidence="6">The sequence shown here is derived from an EMBL/GenBank/DDBJ whole genome shotgun (WGS) entry which is preliminary data.</text>
</comment>
<dbReference type="GO" id="GO:0044781">
    <property type="term" value="P:bacterial-type flagellum organization"/>
    <property type="evidence" value="ECO:0007669"/>
    <property type="project" value="UniProtKB-KW"/>
</dbReference>
<gene>
    <name evidence="5" type="primary">csrA</name>
    <name evidence="6" type="ORF">A2557_08305</name>
</gene>
<accession>A0A1F6H3L6</accession>